<dbReference type="EMBL" id="JACHEF010000002">
    <property type="protein sequence ID" value="MBB6409364.1"/>
    <property type="molecule type" value="Genomic_DNA"/>
</dbReference>
<dbReference type="RefSeq" id="WP_184872427.1">
    <property type="nucleotide sequence ID" value="NZ_JACHEF010000002.1"/>
</dbReference>
<protein>
    <submittedName>
        <fullName evidence="1">Uncharacterized protein</fullName>
    </submittedName>
</protein>
<evidence type="ECO:0000313" key="1">
    <source>
        <dbReference type="EMBL" id="MBB6409364.1"/>
    </source>
</evidence>
<keyword evidence="2" id="KW-1185">Reference proteome</keyword>
<dbReference type="AlphaFoldDB" id="A0A841P238"/>
<gene>
    <name evidence="1" type="ORF">HNQ71_002029</name>
</gene>
<accession>A0A841P238</accession>
<sequence>MIAAHVKALAEYDAEPGDNPKSPAVARANALVTKTRQALFDHRPTNLAEATRKGEFMASCRTFIEWDDFDQVQLINALTPMAG</sequence>
<organism evidence="1 2">
    <name type="scientific">Mesorhizobium sangaii</name>
    <dbReference type="NCBI Taxonomy" id="505389"/>
    <lineage>
        <taxon>Bacteria</taxon>
        <taxon>Pseudomonadati</taxon>
        <taxon>Pseudomonadota</taxon>
        <taxon>Alphaproteobacteria</taxon>
        <taxon>Hyphomicrobiales</taxon>
        <taxon>Phyllobacteriaceae</taxon>
        <taxon>Mesorhizobium</taxon>
    </lineage>
</organism>
<reference evidence="1 2" key="1">
    <citation type="submission" date="2020-08" db="EMBL/GenBank/DDBJ databases">
        <title>Genomic Encyclopedia of Type Strains, Phase IV (KMG-IV): sequencing the most valuable type-strain genomes for metagenomic binning, comparative biology and taxonomic classification.</title>
        <authorList>
            <person name="Goeker M."/>
        </authorList>
    </citation>
    <scope>NUCLEOTIDE SEQUENCE [LARGE SCALE GENOMIC DNA]</scope>
    <source>
        <strain evidence="1 2">DSM 100039</strain>
    </source>
</reference>
<evidence type="ECO:0000313" key="2">
    <source>
        <dbReference type="Proteomes" id="UP000556329"/>
    </source>
</evidence>
<name>A0A841P238_9HYPH</name>
<dbReference type="Proteomes" id="UP000556329">
    <property type="component" value="Unassembled WGS sequence"/>
</dbReference>
<proteinExistence type="predicted"/>
<comment type="caution">
    <text evidence="1">The sequence shown here is derived from an EMBL/GenBank/DDBJ whole genome shotgun (WGS) entry which is preliminary data.</text>
</comment>